<feature type="chain" id="PRO_5016347273" evidence="1">
    <location>
        <begin position="28"/>
        <end position="329"/>
    </location>
</feature>
<proteinExistence type="predicted"/>
<name>A0A2Z4MEI1_BREBE</name>
<evidence type="ECO:0000313" key="2">
    <source>
        <dbReference type="EMBL" id="AWX54868.1"/>
    </source>
</evidence>
<protein>
    <submittedName>
        <fullName evidence="2">Uncharacterized protein</fullName>
    </submittedName>
</protein>
<reference evidence="2 3" key="1">
    <citation type="journal article" date="2015" name="Genome Announc.">
        <title>Draft Genome Sequence of Brevibacillus brevis DZQ7, a Plant Growth-Promoting Rhizobacterium with Broad-Spectrum Antimicrobial Activity.</title>
        <authorList>
            <person name="Hou Q."/>
            <person name="Wang C."/>
            <person name="Hou X."/>
            <person name="Xia Z."/>
            <person name="Ye J."/>
            <person name="Liu K."/>
            <person name="Liu H."/>
            <person name="Wang J."/>
            <person name="Guo H."/>
            <person name="Yu X."/>
            <person name="Yang Y."/>
            <person name="Du B."/>
            <person name="Ding Y."/>
        </authorList>
    </citation>
    <scope>NUCLEOTIDE SEQUENCE [LARGE SCALE GENOMIC DNA]</scope>
    <source>
        <strain evidence="2 3">DZQ7</strain>
    </source>
</reference>
<keyword evidence="1" id="KW-0732">Signal</keyword>
<dbReference type="AlphaFoldDB" id="A0A2Z4MEI1"/>
<dbReference type="EMBL" id="CP030117">
    <property type="protein sequence ID" value="AWX54868.1"/>
    <property type="molecule type" value="Genomic_DNA"/>
</dbReference>
<feature type="signal peptide" evidence="1">
    <location>
        <begin position="1"/>
        <end position="27"/>
    </location>
</feature>
<organism evidence="2 3">
    <name type="scientific">Brevibacillus brevis</name>
    <name type="common">Bacillus brevis</name>
    <dbReference type="NCBI Taxonomy" id="1393"/>
    <lineage>
        <taxon>Bacteria</taxon>
        <taxon>Bacillati</taxon>
        <taxon>Bacillota</taxon>
        <taxon>Bacilli</taxon>
        <taxon>Bacillales</taxon>
        <taxon>Paenibacillaceae</taxon>
        <taxon>Brevibacillus</taxon>
    </lineage>
</organism>
<dbReference type="RefSeq" id="WP_048031711.1">
    <property type="nucleotide sequence ID" value="NZ_CP030117.1"/>
</dbReference>
<evidence type="ECO:0000256" key="1">
    <source>
        <dbReference type="SAM" id="SignalP"/>
    </source>
</evidence>
<evidence type="ECO:0000313" key="3">
    <source>
        <dbReference type="Proteomes" id="UP000036061"/>
    </source>
</evidence>
<dbReference type="Proteomes" id="UP000036061">
    <property type="component" value="Chromosome"/>
</dbReference>
<gene>
    <name evidence="2" type="ORF">AB432_007415</name>
</gene>
<accession>A0A2Z4MEI1</accession>
<sequence>MLSFKKKVISFVTIIALTCLLPLSISANESNLNSDEIGFKSIKIENLEVTVFDDGRVKGIEYSEELSRKDRRRILELMHFTEQEINRMPEGLQEDVIRLGGVKVDTTIEDFVHIYTDLEGNDHIVTDENNDEVDKIRQKDVEIIAQQSGKQLTITPSAVRDGKFYGSSMAVYMGKSRNGRELEYHYLTEFEWSARPWLYFVDTIANTWQNHTTGVSRDGRYVVRPFNGNGDPMGGISIGLSNFDDSNPLGTKADVDLARHDGIHEGWLNDVVRIPDSEKGRTGQFASAYVHSYSLDGISINFKYLGYQFSGTGDKWSWKTSFEIGKDSK</sequence>